<dbReference type="InterPro" id="IPR027417">
    <property type="entry name" value="P-loop_NTPase"/>
</dbReference>
<dbReference type="InterPro" id="IPR054542">
    <property type="entry name" value="Cys_met_metab_PP"/>
</dbReference>
<dbReference type="Gene3D" id="3.90.1150.10">
    <property type="entry name" value="Aspartate Aminotransferase, domain 1"/>
    <property type="match status" value="1"/>
</dbReference>
<feature type="compositionally biased region" description="Polar residues" evidence="5">
    <location>
        <begin position="1"/>
        <end position="12"/>
    </location>
</feature>
<keyword evidence="3" id="KW-0808">Transferase</keyword>
<dbReference type="InterPro" id="IPR015422">
    <property type="entry name" value="PyrdxlP-dep_Trfase_small"/>
</dbReference>
<dbReference type="Pfam" id="PF17046">
    <property type="entry name" value="Ses_B"/>
    <property type="match status" value="1"/>
</dbReference>
<feature type="region of interest" description="Disordered" evidence="5">
    <location>
        <begin position="1"/>
        <end position="25"/>
    </location>
</feature>
<dbReference type="GO" id="GO:0004124">
    <property type="term" value="F:cysteine synthase activity"/>
    <property type="evidence" value="ECO:0007669"/>
    <property type="project" value="TreeGrafter"/>
</dbReference>
<feature type="region of interest" description="Disordered" evidence="5">
    <location>
        <begin position="33"/>
        <end position="52"/>
    </location>
</feature>
<dbReference type="PANTHER" id="PTHR43797">
    <property type="entry name" value="HOMOCYSTEINE/CYSTEINE SYNTHASE"/>
    <property type="match status" value="1"/>
</dbReference>
<reference evidence="8" key="2">
    <citation type="journal article" date="2014" name="PLoS Genet.">
        <title>Signature gene expression reveals novel clues to the molecular mechanisms of dimorphic transition in Penicillium marneffei.</title>
        <authorList>
            <person name="Yang E."/>
            <person name="Wang G."/>
            <person name="Cai J."/>
            <person name="Woo P.C."/>
            <person name="Lau S.K."/>
            <person name="Yuen K.-Y."/>
            <person name="Chow W.-N."/>
            <person name="Lin X."/>
        </authorList>
    </citation>
    <scope>NUCLEOTIDE SEQUENCE</scope>
    <source>
        <strain evidence="8">PM1</strain>
    </source>
</reference>
<dbReference type="GO" id="GO:0003961">
    <property type="term" value="F:O-acetylhomoserine aminocarboxypropyltransferase activity"/>
    <property type="evidence" value="ECO:0007669"/>
    <property type="project" value="TreeGrafter"/>
</dbReference>
<dbReference type="InterPro" id="IPR006235">
    <property type="entry name" value="OAc-hSer/O-AcSer_sulfhydrylase"/>
</dbReference>
<dbReference type="GO" id="GO:0016829">
    <property type="term" value="F:lyase activity"/>
    <property type="evidence" value="ECO:0007669"/>
    <property type="project" value="UniProtKB-KW"/>
</dbReference>
<keyword evidence="4" id="KW-0663">Pyridoxal phosphate</keyword>
<feature type="domain" description="Fungal death-pathway protein SesB" evidence="6">
    <location>
        <begin position="3"/>
        <end position="29"/>
    </location>
</feature>
<organism evidence="8">
    <name type="scientific">Talaromyces marneffei PM1</name>
    <dbReference type="NCBI Taxonomy" id="1077442"/>
    <lineage>
        <taxon>Eukaryota</taxon>
        <taxon>Fungi</taxon>
        <taxon>Dikarya</taxon>
        <taxon>Ascomycota</taxon>
        <taxon>Pezizomycotina</taxon>
        <taxon>Eurotiomycetes</taxon>
        <taxon>Eurotiomycetidae</taxon>
        <taxon>Eurotiales</taxon>
        <taxon>Trichocomaceae</taxon>
        <taxon>Talaromyces</taxon>
        <taxon>Talaromyces sect. Talaromyces</taxon>
    </lineage>
</organism>
<dbReference type="EMBL" id="JPOX01000004">
    <property type="protein sequence ID" value="KFX51582.1"/>
    <property type="molecule type" value="Genomic_DNA"/>
</dbReference>
<comment type="caution">
    <text evidence="8">The sequence shown here is derived from an EMBL/GenBank/DDBJ whole genome shotgun (WGS) entry which is preliminary data.</text>
</comment>
<dbReference type="SUPFAM" id="SSF48452">
    <property type="entry name" value="TPR-like"/>
    <property type="match status" value="2"/>
</dbReference>
<dbReference type="EMBL" id="JPOX01000004">
    <property type="protein sequence ID" value="KFX51581.1"/>
    <property type="molecule type" value="Genomic_DNA"/>
</dbReference>
<reference key="1">
    <citation type="journal article" date="2014" name="PLoS Genet.">
        <title>Signature Gene Expression Reveals Novel Clues to the Molecular Mechanisms of Dimorphic Transition in Penicillium marneffei.</title>
        <authorList>
            <person name="Yang E."/>
            <person name="Wang G."/>
            <person name="Cai J."/>
            <person name="Woo P.C."/>
            <person name="Lau S.K."/>
            <person name="Yuen K.-Y."/>
            <person name="Chow W.-N."/>
            <person name="Lin X."/>
        </authorList>
    </citation>
    <scope>NUCLEOTIDE SEQUENCE [LARGE SCALE GENOMIC DNA]</scope>
    <source>
        <strain>PM1</strain>
    </source>
</reference>
<evidence type="ECO:0000256" key="1">
    <source>
        <dbReference type="ARBA" id="ARBA00001933"/>
    </source>
</evidence>
<protein>
    <submittedName>
        <fullName evidence="8">O-acetylhomoserine (Thiol)-lyase</fullName>
    </submittedName>
</protein>
<dbReference type="Gene3D" id="3.40.640.10">
    <property type="entry name" value="Type I PLP-dependent aspartate aminotransferase-like (Major domain)"/>
    <property type="match status" value="1"/>
</dbReference>
<dbReference type="InterPro" id="IPR031469">
    <property type="entry name" value="SesB_dom"/>
</dbReference>
<comment type="similarity">
    <text evidence="2">Belongs to the trans-sulfuration enzymes family.</text>
</comment>
<dbReference type="AlphaFoldDB" id="A0A093VY79"/>
<sequence>MAPTENHTTFSDSDNHGLQVGNNAGNIETHHHHYATERPETPPSPSLSIPFPRDPDFIDRRTILDQLHRRSAASGSQTALVGLGGIGKSQLAIEYAYQAHERSPKTWIFWVHASNAARFEQSYRELADDVKLFGRRDPKANIFKLVHDWLRDSTNGKWILILDNVDDAHFLRNIITVEPMDNAHAQALFEKKLGKQDGSQDIMELAATLNFIPLAIVQAAAYISDPDRDCSVRHYLDEFQKNDRKKIRLLGREESQFRRDWEAKNSVLTTWQISFDSIRQSRQSAADLLSLMSFFDRQGIPEALLRNRIERDVKETYSDDENDRASQSSVTDEFNDDILKLRRYSLISINVDRTTFNMHSLVQLATRRWLEANGELEKWKCQYIQNLNAEFPNGEYENWEQCQILFPHAKSAARQQPQGRDASIEWASVLYKAAWYDWRKGNGAEGAKLSVTAIKTWKKYLGLEHEKTLNSMSMVGLIHLLQGRWKEAEELFVQVMETFKTVLGAEHPDTLTSMANLGLTYQDQGRWNEAEKLEVQVIETCKTVLGAEHPLTLTSMANLASTYRYQGRWNEAEKLDVQVMEIRKTVLGAEHPSMLTSMANLALTYQDQGRWNEAEKLEVQVMEISKTVLGAEHPDTLTTVNNLAYTWKSQGKLQDATKCCSLGKNSRCLCGEFQQDLQQQWLPPSQPVTNTSIYLMTKDDQLLYYSLETILSSSLPEHRRPRQKVKTYKMLISSAPPYPCTIQLEKGNGKLCKSNQFRNFFPHLGITVKIVNGDNPDNFAKLIDENTKALYIESMGNPRYNVPDFESFARLEHDNGIPLIIDNKFGCGGYLVRPFEHGADIVTHSCTKWIGGHGTTIAGVVVGPGNFDWGKNPKKFPYFNEPSPSYHGMKFYEKFGRLAFAIRARTEILRDLGCAPNPFAAFLMLQGLETLSVLVDRIVSNAMALAKWLQSNEHVSWVSYPGLEDHPSHQLAKKYFKRGFRDLVWYQGRCCGWNQSPG</sequence>
<dbReference type="GO" id="GO:0019346">
    <property type="term" value="P:transsulfuration"/>
    <property type="evidence" value="ECO:0007669"/>
    <property type="project" value="InterPro"/>
</dbReference>
<dbReference type="GO" id="GO:0006535">
    <property type="term" value="P:cysteine biosynthetic process from serine"/>
    <property type="evidence" value="ECO:0007669"/>
    <property type="project" value="TreeGrafter"/>
</dbReference>
<evidence type="ECO:0000256" key="5">
    <source>
        <dbReference type="SAM" id="MobiDB-lite"/>
    </source>
</evidence>
<feature type="domain" description="DUF7779" evidence="7">
    <location>
        <begin position="280"/>
        <end position="371"/>
    </location>
</feature>
<dbReference type="GO" id="GO:0030170">
    <property type="term" value="F:pyridoxal phosphate binding"/>
    <property type="evidence" value="ECO:0007669"/>
    <property type="project" value="InterPro"/>
</dbReference>
<evidence type="ECO:0000256" key="2">
    <source>
        <dbReference type="ARBA" id="ARBA00009077"/>
    </source>
</evidence>
<dbReference type="GO" id="GO:0005737">
    <property type="term" value="C:cytoplasm"/>
    <property type="evidence" value="ECO:0007669"/>
    <property type="project" value="TreeGrafter"/>
</dbReference>
<dbReference type="InterPro" id="IPR015421">
    <property type="entry name" value="PyrdxlP-dep_Trfase_major"/>
</dbReference>
<dbReference type="Pfam" id="PF13424">
    <property type="entry name" value="TPR_12"/>
    <property type="match status" value="2"/>
</dbReference>
<evidence type="ECO:0000256" key="3">
    <source>
        <dbReference type="ARBA" id="ARBA00022679"/>
    </source>
</evidence>
<dbReference type="GO" id="GO:0071269">
    <property type="term" value="P:L-homocysteine biosynthetic process"/>
    <property type="evidence" value="ECO:0007669"/>
    <property type="project" value="TreeGrafter"/>
</dbReference>
<comment type="cofactor">
    <cofactor evidence="1">
        <name>pyridoxal 5'-phosphate</name>
        <dbReference type="ChEBI" id="CHEBI:597326"/>
    </cofactor>
</comment>
<evidence type="ECO:0000256" key="4">
    <source>
        <dbReference type="ARBA" id="ARBA00022898"/>
    </source>
</evidence>
<dbReference type="Pfam" id="PF01053">
    <property type="entry name" value="Cys_Met_Meta_PP"/>
    <property type="match status" value="1"/>
</dbReference>
<dbReference type="PROSITE" id="PS00868">
    <property type="entry name" value="CYS_MET_METAB_PP"/>
    <property type="match status" value="1"/>
</dbReference>
<dbReference type="SUPFAM" id="SSF53383">
    <property type="entry name" value="PLP-dependent transferases"/>
    <property type="match status" value="1"/>
</dbReference>
<dbReference type="InterPro" id="IPR056681">
    <property type="entry name" value="DUF7779"/>
</dbReference>
<dbReference type="InterPro" id="IPR011990">
    <property type="entry name" value="TPR-like_helical_dom_sf"/>
</dbReference>
<evidence type="ECO:0000259" key="6">
    <source>
        <dbReference type="Pfam" id="PF17046"/>
    </source>
</evidence>
<dbReference type="Pfam" id="PF25000">
    <property type="entry name" value="DUF7779"/>
    <property type="match status" value="1"/>
</dbReference>
<accession>A0A093VY79</accession>
<dbReference type="PANTHER" id="PTHR43797:SF2">
    <property type="entry name" value="HOMOCYSTEINE_CYSTEINE SYNTHASE"/>
    <property type="match status" value="1"/>
</dbReference>
<evidence type="ECO:0000313" key="8">
    <source>
        <dbReference type="EMBL" id="KFX51581.1"/>
    </source>
</evidence>
<dbReference type="InterPro" id="IPR015424">
    <property type="entry name" value="PyrdxlP-dep_Trfase"/>
</dbReference>
<dbReference type="Gene3D" id="3.40.50.300">
    <property type="entry name" value="P-loop containing nucleotide triphosphate hydrolases"/>
    <property type="match status" value="1"/>
</dbReference>
<dbReference type="HOGENOM" id="CLU_012078_0_0_1"/>
<name>A0A093VY79_TALMA</name>
<evidence type="ECO:0000259" key="7">
    <source>
        <dbReference type="Pfam" id="PF25000"/>
    </source>
</evidence>
<keyword evidence="8" id="KW-0456">Lyase</keyword>
<dbReference type="InterPro" id="IPR000277">
    <property type="entry name" value="Cys/Met-Metab_PyrdxlP-dep_enz"/>
</dbReference>
<proteinExistence type="inferred from homology"/>
<dbReference type="Gene3D" id="1.25.40.10">
    <property type="entry name" value="Tetratricopeptide repeat domain"/>
    <property type="match status" value="2"/>
</dbReference>
<gene>
    <name evidence="8" type="ORF">GQ26_0040270</name>
</gene>
<dbReference type="SUPFAM" id="SSF52540">
    <property type="entry name" value="P-loop containing nucleoside triphosphate hydrolases"/>
    <property type="match status" value="1"/>
</dbReference>